<gene>
    <name evidence="2" type="ordered locus">Olsu_0906</name>
</gene>
<proteinExistence type="predicted"/>
<dbReference type="RefSeq" id="WP_013251769.1">
    <property type="nucleotide sequence ID" value="NC_014363.1"/>
</dbReference>
<accession>E1R053</accession>
<evidence type="ECO:0000313" key="2">
    <source>
        <dbReference type="EMBL" id="ADK68017.1"/>
    </source>
</evidence>
<dbReference type="GeneID" id="78512326"/>
<dbReference type="EMBL" id="CP002106">
    <property type="protein sequence ID" value="ADK68017.1"/>
    <property type="molecule type" value="Genomic_DNA"/>
</dbReference>
<name>E1R053_OLSUV</name>
<evidence type="ECO:0000256" key="1">
    <source>
        <dbReference type="SAM" id="MobiDB-lite"/>
    </source>
</evidence>
<feature type="region of interest" description="Disordered" evidence="1">
    <location>
        <begin position="47"/>
        <end position="77"/>
    </location>
</feature>
<evidence type="ECO:0000313" key="3">
    <source>
        <dbReference type="Proteomes" id="UP000000333"/>
    </source>
</evidence>
<reference evidence="2 3" key="1">
    <citation type="journal article" date="2010" name="Stand. Genomic Sci.">
        <title>Complete genome sequence of Olsenella uli type strain (VPI D76D-27C).</title>
        <authorList>
            <person name="Goker M."/>
            <person name="Held B."/>
            <person name="Lucas S."/>
            <person name="Nolan M."/>
            <person name="Yasawong M."/>
            <person name="Glavina Del Rio T."/>
            <person name="Tice H."/>
            <person name="Cheng J.F."/>
            <person name="Bruce D."/>
            <person name="Detter J.C."/>
            <person name="Tapia R."/>
            <person name="Han C."/>
            <person name="Goodwin L."/>
            <person name="Pitluck S."/>
            <person name="Liolios K."/>
            <person name="Ivanova N."/>
            <person name="Mavromatis K."/>
            <person name="Mikhailova N."/>
            <person name="Pati A."/>
            <person name="Chen A."/>
            <person name="Palaniappan K."/>
            <person name="Land M."/>
            <person name="Hauser L."/>
            <person name="Chang Y.J."/>
            <person name="Jeffries C.D."/>
            <person name="Rohde M."/>
            <person name="Sikorski J."/>
            <person name="Pukall R."/>
            <person name="Woyke T."/>
            <person name="Bristow J."/>
            <person name="Eisen J.A."/>
            <person name="Markowitz V."/>
            <person name="Hugenholtz P."/>
            <person name="Kyrpides N.C."/>
            <person name="Klenk H.P."/>
            <person name="Lapidus A."/>
        </authorList>
    </citation>
    <scope>NUCLEOTIDE SEQUENCE [LARGE SCALE GENOMIC DNA]</scope>
    <source>
        <strain evidence="3">ATCC 49627 / DSM 7084 / CIP 109912 / JCM 12494 / NCIMB 702895 / VPI D76D-27C</strain>
    </source>
</reference>
<dbReference type="Proteomes" id="UP000000333">
    <property type="component" value="Chromosome"/>
</dbReference>
<organism evidence="2 3">
    <name type="scientific">Olsenella uli (strain ATCC 49627 / DSM 7084 / CCUG 31166 / CIP 109912 / JCM 12494 / LMG 11480 / NCIMB 702895 / VPI D76D-27C)</name>
    <name type="common">Lactobacillus uli</name>
    <dbReference type="NCBI Taxonomy" id="633147"/>
    <lineage>
        <taxon>Bacteria</taxon>
        <taxon>Bacillati</taxon>
        <taxon>Actinomycetota</taxon>
        <taxon>Coriobacteriia</taxon>
        <taxon>Coriobacteriales</taxon>
        <taxon>Atopobiaceae</taxon>
        <taxon>Olsenella</taxon>
    </lineage>
</organism>
<dbReference type="OrthoDB" id="3189980at2"/>
<dbReference type="HOGENOM" id="CLU_789500_0_0_11"/>
<sequence>MATNMSESPWNEDADPCGSDRVQELVRLGRALTLPEKTRAKVLEASRELRSACRRGEDQPKRVPSKGASRSRAHGPAGTALLTRGGFLRLAAVAAGAGAVFMAGSVIRHEGDVADAAKDGFALRAYAEGTPQDDGTTRVLSRFGGAGSISGGDDDRWMVSCDLDLGCTGANIASLAFALEGGYAEAGLEDDRQLYFVQESNQDVKEGERVPYERNTSFSVSYDEQGNDQEPRVMTRKVQAIFPETEEIAAVSDELDKMMGGEEADKGWDDLEVASVMEFANMLSQSTLRITAIMRDGSAQEHAYAMAPVPDFEDRYRSYTARRDEAYQSAASESGTADVEVPALYYITMLE</sequence>
<dbReference type="eggNOG" id="ENOG5031UUR">
    <property type="taxonomic scope" value="Bacteria"/>
</dbReference>
<keyword evidence="3" id="KW-1185">Reference proteome</keyword>
<dbReference type="KEGG" id="ols:Olsu_0906"/>
<dbReference type="AlphaFoldDB" id="E1R053"/>
<protein>
    <submittedName>
        <fullName evidence="2">Uncharacterized protein</fullName>
    </submittedName>
</protein>
<feature type="compositionally biased region" description="Basic and acidic residues" evidence="1">
    <location>
        <begin position="47"/>
        <end position="61"/>
    </location>
</feature>